<reference evidence="8 9" key="1">
    <citation type="submission" date="2023-08" db="EMBL/GenBank/DDBJ databases">
        <title>Black Yeasts Isolated from many extreme environments.</title>
        <authorList>
            <person name="Coleine C."/>
            <person name="Stajich J.E."/>
            <person name="Selbmann L."/>
        </authorList>
    </citation>
    <scope>NUCLEOTIDE SEQUENCE [LARGE SCALE GENOMIC DNA]</scope>
    <source>
        <strain evidence="8 9">CCFEE 5792</strain>
    </source>
</reference>
<dbReference type="SUPFAM" id="SSF46565">
    <property type="entry name" value="Chaperone J-domain"/>
    <property type="match status" value="1"/>
</dbReference>
<evidence type="ECO:0000256" key="1">
    <source>
        <dbReference type="ARBA" id="ARBA00004389"/>
    </source>
</evidence>
<proteinExistence type="predicted"/>
<keyword evidence="4" id="KW-1133">Transmembrane helix</keyword>
<dbReference type="GeneID" id="89969752"/>
<dbReference type="PANTHER" id="PTHR43908:SF3">
    <property type="entry name" value="AT29763P-RELATED"/>
    <property type="match status" value="1"/>
</dbReference>
<dbReference type="GO" id="GO:0005789">
    <property type="term" value="C:endoplasmic reticulum membrane"/>
    <property type="evidence" value="ECO:0007669"/>
    <property type="project" value="UniProtKB-SubCell"/>
</dbReference>
<dbReference type="Pfam" id="PF09320">
    <property type="entry name" value="DUF1977"/>
    <property type="match status" value="1"/>
</dbReference>
<keyword evidence="5" id="KW-0472">Membrane</keyword>
<dbReference type="InterPro" id="IPR051100">
    <property type="entry name" value="DnaJ_subfamily_B/C"/>
</dbReference>
<keyword evidence="2" id="KW-0812">Transmembrane</keyword>
<keyword evidence="3" id="KW-0256">Endoplasmic reticulum</keyword>
<dbReference type="AlphaFoldDB" id="A0AAV9NGL4"/>
<dbReference type="GO" id="GO:0030544">
    <property type="term" value="F:Hsp70 protein binding"/>
    <property type="evidence" value="ECO:0007669"/>
    <property type="project" value="TreeGrafter"/>
</dbReference>
<dbReference type="CDD" id="cd06257">
    <property type="entry name" value="DnaJ"/>
    <property type="match status" value="1"/>
</dbReference>
<feature type="region of interest" description="Disordered" evidence="6">
    <location>
        <begin position="1"/>
        <end position="35"/>
    </location>
</feature>
<dbReference type="PANTHER" id="PTHR43908">
    <property type="entry name" value="AT29763P-RELATED"/>
    <property type="match status" value="1"/>
</dbReference>
<dbReference type="EMBL" id="JAVRRD010000010">
    <property type="protein sequence ID" value="KAK5054641.1"/>
    <property type="molecule type" value="Genomic_DNA"/>
</dbReference>
<evidence type="ECO:0000313" key="9">
    <source>
        <dbReference type="Proteomes" id="UP001358417"/>
    </source>
</evidence>
<evidence type="ECO:0000256" key="5">
    <source>
        <dbReference type="ARBA" id="ARBA00023136"/>
    </source>
</evidence>
<accession>A0AAV9NGL4</accession>
<feature type="compositionally biased region" description="Low complexity" evidence="6">
    <location>
        <begin position="1"/>
        <end position="17"/>
    </location>
</feature>
<dbReference type="RefSeq" id="XP_064707414.1">
    <property type="nucleotide sequence ID" value="XM_064845156.1"/>
</dbReference>
<dbReference type="Gene3D" id="1.10.287.110">
    <property type="entry name" value="DnaJ domain"/>
    <property type="match status" value="1"/>
</dbReference>
<evidence type="ECO:0000256" key="3">
    <source>
        <dbReference type="ARBA" id="ARBA00022824"/>
    </source>
</evidence>
<sequence>MSATASGSNARANGSATSREHNQGNQDRKYTPQQKAEVIRIRRCTATSFYEILSVEKTASDGEIKKAYRKISLLTHPDKNGYDGADEAFKMVSRAFQILSDPDKKSRYDQFGGDPDNRFSSSGAAAAGASPFSGFARSAGRGPMYEDEISPEELFNRFFGGGGMGPGVFGGGFGGPQFVFNMGGGPGFTVHRMGGGGPRRRPRDANAEPAPTGLSALTQLLPLLLLFILPLLSSLFSGSTPSGPQVRFDTPAPPHTMHRVTPRYKIDYFINPAEVDGWKARQFNSLDKQAEVDYITTLKYQCENEVHRKRQEINDATGFFYTDEDRVRRARNMVMPGCRRLDELKVSQQY</sequence>
<dbReference type="PROSITE" id="PS00636">
    <property type="entry name" value="DNAJ_1"/>
    <property type="match status" value="1"/>
</dbReference>
<comment type="subcellular location">
    <subcellularLocation>
        <location evidence="1">Endoplasmic reticulum membrane</location>
        <topology evidence="1">Single-pass membrane protein</topology>
    </subcellularLocation>
</comment>
<evidence type="ECO:0000256" key="4">
    <source>
        <dbReference type="ARBA" id="ARBA00022989"/>
    </source>
</evidence>
<dbReference type="Pfam" id="PF00226">
    <property type="entry name" value="DnaJ"/>
    <property type="match status" value="1"/>
</dbReference>
<dbReference type="InterPro" id="IPR001623">
    <property type="entry name" value="DnaJ_domain"/>
</dbReference>
<dbReference type="PRINTS" id="PR00625">
    <property type="entry name" value="JDOMAIN"/>
</dbReference>
<feature type="compositionally biased region" description="Basic and acidic residues" evidence="6">
    <location>
        <begin position="18"/>
        <end position="30"/>
    </location>
</feature>
<gene>
    <name evidence="8" type="ORF">LTR84_001532</name>
</gene>
<comment type="caution">
    <text evidence="8">The sequence shown here is derived from an EMBL/GenBank/DDBJ whole genome shotgun (WGS) entry which is preliminary data.</text>
</comment>
<protein>
    <recommendedName>
        <fullName evidence="7">J domain-containing protein</fullName>
    </recommendedName>
</protein>
<dbReference type="SMART" id="SM00271">
    <property type="entry name" value="DnaJ"/>
    <property type="match status" value="1"/>
</dbReference>
<dbReference type="InterPro" id="IPR018253">
    <property type="entry name" value="DnaJ_domain_CS"/>
</dbReference>
<evidence type="ECO:0000259" key="7">
    <source>
        <dbReference type="PROSITE" id="PS50076"/>
    </source>
</evidence>
<dbReference type="Proteomes" id="UP001358417">
    <property type="component" value="Unassembled WGS sequence"/>
</dbReference>
<name>A0AAV9NGL4_9EURO</name>
<dbReference type="PROSITE" id="PS50076">
    <property type="entry name" value="DNAJ_2"/>
    <property type="match status" value="1"/>
</dbReference>
<feature type="domain" description="J" evidence="7">
    <location>
        <begin position="48"/>
        <end position="112"/>
    </location>
</feature>
<dbReference type="InterPro" id="IPR015399">
    <property type="entry name" value="DUF1977_DnaJ-like"/>
</dbReference>
<dbReference type="GO" id="GO:0071218">
    <property type="term" value="P:cellular response to misfolded protein"/>
    <property type="evidence" value="ECO:0007669"/>
    <property type="project" value="TreeGrafter"/>
</dbReference>
<dbReference type="FunFam" id="1.10.287.110:FF:000069">
    <property type="entry name" value="ER associated DnaJ chaperone"/>
    <property type="match status" value="1"/>
</dbReference>
<evidence type="ECO:0000256" key="2">
    <source>
        <dbReference type="ARBA" id="ARBA00022692"/>
    </source>
</evidence>
<evidence type="ECO:0000256" key="6">
    <source>
        <dbReference type="SAM" id="MobiDB-lite"/>
    </source>
</evidence>
<dbReference type="InterPro" id="IPR036869">
    <property type="entry name" value="J_dom_sf"/>
</dbReference>
<organism evidence="8 9">
    <name type="scientific">Exophiala bonariae</name>
    <dbReference type="NCBI Taxonomy" id="1690606"/>
    <lineage>
        <taxon>Eukaryota</taxon>
        <taxon>Fungi</taxon>
        <taxon>Dikarya</taxon>
        <taxon>Ascomycota</taxon>
        <taxon>Pezizomycotina</taxon>
        <taxon>Eurotiomycetes</taxon>
        <taxon>Chaetothyriomycetidae</taxon>
        <taxon>Chaetothyriales</taxon>
        <taxon>Herpotrichiellaceae</taxon>
        <taxon>Exophiala</taxon>
    </lineage>
</organism>
<keyword evidence="9" id="KW-1185">Reference proteome</keyword>
<evidence type="ECO:0000313" key="8">
    <source>
        <dbReference type="EMBL" id="KAK5054641.1"/>
    </source>
</evidence>